<evidence type="ECO:0000256" key="3">
    <source>
        <dbReference type="ARBA" id="ARBA00022448"/>
    </source>
</evidence>
<keyword evidence="7 11" id="KW-1133">Transmembrane helix</keyword>
<evidence type="ECO:0000256" key="8">
    <source>
        <dbReference type="ARBA" id="ARBA00023065"/>
    </source>
</evidence>
<keyword evidence="3" id="KW-0813">Transport</keyword>
<feature type="transmembrane region" description="Helical" evidence="11">
    <location>
        <begin position="656"/>
        <end position="673"/>
    </location>
</feature>
<dbReference type="Pfam" id="PF00361">
    <property type="entry name" value="Proton_antipo_M"/>
    <property type="match status" value="1"/>
</dbReference>
<feature type="transmembrane region" description="Helical" evidence="11">
    <location>
        <begin position="387"/>
        <end position="408"/>
    </location>
</feature>
<feature type="transmembrane region" description="Helical" evidence="11">
    <location>
        <begin position="135"/>
        <end position="156"/>
    </location>
</feature>
<evidence type="ECO:0000313" key="19">
    <source>
        <dbReference type="Proteomes" id="UP000243350"/>
    </source>
</evidence>
<keyword evidence="9 11" id="KW-0472">Membrane</keyword>
<feature type="domain" description="MrpA C-terminal/MbhE" evidence="15">
    <location>
        <begin position="719"/>
        <end position="791"/>
    </location>
</feature>
<protein>
    <submittedName>
        <fullName evidence="16">Monovalent cation/H+ antiporter subunit A</fullName>
    </submittedName>
</protein>
<dbReference type="Proteomes" id="UP000243350">
    <property type="component" value="Unassembled WGS sequence"/>
</dbReference>
<feature type="transmembrane region" description="Helical" evidence="11">
    <location>
        <begin position="275"/>
        <end position="295"/>
    </location>
</feature>
<dbReference type="InterPro" id="IPR001516">
    <property type="entry name" value="Proton_antipo_N"/>
</dbReference>
<reference evidence="16" key="2">
    <citation type="submission" date="2018-03" db="EMBL/GenBank/DDBJ databases">
        <authorList>
            <person name="Keele B.F."/>
        </authorList>
    </citation>
    <scope>NUCLEOTIDE SEQUENCE</scope>
    <source>
        <strain evidence="17">SNUC 4143</strain>
        <strain evidence="16">SNUC 761</strain>
    </source>
</reference>
<feature type="transmembrane region" description="Helical" evidence="11">
    <location>
        <begin position="31"/>
        <end position="49"/>
    </location>
</feature>
<name>A0A2K4DQP1_9STAP</name>
<dbReference type="EMBL" id="PYZH01000044">
    <property type="protein sequence ID" value="PTF14140.1"/>
    <property type="molecule type" value="Genomic_DNA"/>
</dbReference>
<dbReference type="EMBL" id="PYZL01000030">
    <property type="protein sequence ID" value="PTE73459.1"/>
    <property type="molecule type" value="Genomic_DNA"/>
</dbReference>
<evidence type="ECO:0000256" key="5">
    <source>
        <dbReference type="ARBA" id="ARBA00022475"/>
    </source>
</evidence>
<evidence type="ECO:0000313" key="17">
    <source>
        <dbReference type="EMBL" id="PTF14140.1"/>
    </source>
</evidence>
<dbReference type="PANTHER" id="PTHR43373:SF1">
    <property type="entry name" value="NA(+)_H(+) ANTIPORTER SUBUNIT A"/>
    <property type="match status" value="1"/>
</dbReference>
<gene>
    <name evidence="16" type="ORF">BUY44_05840</name>
    <name evidence="17" type="ORF">BUY48_07775</name>
</gene>
<evidence type="ECO:0000256" key="11">
    <source>
        <dbReference type="SAM" id="Phobius"/>
    </source>
</evidence>
<dbReference type="GO" id="GO:0005886">
    <property type="term" value="C:plasma membrane"/>
    <property type="evidence" value="ECO:0007669"/>
    <property type="project" value="UniProtKB-SubCell"/>
</dbReference>
<dbReference type="GO" id="GO:0015297">
    <property type="term" value="F:antiporter activity"/>
    <property type="evidence" value="ECO:0007669"/>
    <property type="project" value="UniProtKB-KW"/>
</dbReference>
<dbReference type="OrthoDB" id="9807568at2"/>
<dbReference type="GeneID" id="48888776"/>
<evidence type="ECO:0000256" key="9">
    <source>
        <dbReference type="ARBA" id="ARBA00023136"/>
    </source>
</evidence>
<feature type="transmembrane region" description="Helical" evidence="11">
    <location>
        <begin position="111"/>
        <end position="129"/>
    </location>
</feature>
<feature type="transmembrane region" description="Helical" evidence="11">
    <location>
        <begin position="210"/>
        <end position="235"/>
    </location>
</feature>
<feature type="transmembrane region" description="Helical" evidence="11">
    <location>
        <begin position="168"/>
        <end position="190"/>
    </location>
</feature>
<evidence type="ECO:0000313" key="18">
    <source>
        <dbReference type="Proteomes" id="UP000242547"/>
    </source>
</evidence>
<feature type="transmembrane region" description="Helical" evidence="11">
    <location>
        <begin position="247"/>
        <end position="269"/>
    </location>
</feature>
<feature type="transmembrane region" description="Helical" evidence="11">
    <location>
        <begin position="6"/>
        <end position="24"/>
    </location>
</feature>
<evidence type="ECO:0000313" key="16">
    <source>
        <dbReference type="EMBL" id="PTE73459.1"/>
    </source>
</evidence>
<dbReference type="NCBIfam" id="NF009286">
    <property type="entry name" value="PRK12646.1"/>
    <property type="match status" value="1"/>
</dbReference>
<evidence type="ECO:0000256" key="7">
    <source>
        <dbReference type="ARBA" id="ARBA00022989"/>
    </source>
</evidence>
<comment type="similarity">
    <text evidence="2">Belongs to the CPA3 antiporters (TC 2.A.63) subunit A family.</text>
</comment>
<organism evidence="16 18">
    <name type="scientific">Staphylococcus devriesei</name>
    <dbReference type="NCBI Taxonomy" id="586733"/>
    <lineage>
        <taxon>Bacteria</taxon>
        <taxon>Bacillati</taxon>
        <taxon>Bacillota</taxon>
        <taxon>Bacilli</taxon>
        <taxon>Bacillales</taxon>
        <taxon>Staphylococcaceae</taxon>
        <taxon>Staphylococcus</taxon>
    </lineage>
</organism>
<evidence type="ECO:0000256" key="2">
    <source>
        <dbReference type="ARBA" id="ARBA00008483"/>
    </source>
</evidence>
<evidence type="ECO:0000256" key="1">
    <source>
        <dbReference type="ARBA" id="ARBA00004651"/>
    </source>
</evidence>
<evidence type="ECO:0000256" key="10">
    <source>
        <dbReference type="RuleBase" id="RU000320"/>
    </source>
</evidence>
<dbReference type="Pfam" id="PF13244">
    <property type="entry name" value="MbhD"/>
    <property type="match status" value="1"/>
</dbReference>
<dbReference type="InterPro" id="IPR046806">
    <property type="entry name" value="MrpA_C/MbhE"/>
</dbReference>
<evidence type="ECO:0000259" key="15">
    <source>
        <dbReference type="Pfam" id="PF20501"/>
    </source>
</evidence>
<feature type="transmembrane region" description="Helical" evidence="11">
    <location>
        <begin position="81"/>
        <end position="99"/>
    </location>
</feature>
<feature type="transmembrane region" description="Helical" evidence="11">
    <location>
        <begin position="633"/>
        <end position="649"/>
    </location>
</feature>
<feature type="transmembrane region" description="Helical" evidence="11">
    <location>
        <begin position="593"/>
        <end position="613"/>
    </location>
</feature>
<feature type="domain" description="NADH:quinone oxidoreductase/Mrp antiporter transmembrane" evidence="12">
    <location>
        <begin position="131"/>
        <end position="428"/>
    </location>
</feature>
<keyword evidence="8" id="KW-0406">Ion transport</keyword>
<dbReference type="RefSeq" id="WP_103166129.1">
    <property type="nucleotide sequence ID" value="NZ_CP130489.1"/>
</dbReference>
<evidence type="ECO:0000259" key="13">
    <source>
        <dbReference type="Pfam" id="PF00662"/>
    </source>
</evidence>
<evidence type="ECO:0000256" key="6">
    <source>
        <dbReference type="ARBA" id="ARBA00022692"/>
    </source>
</evidence>
<comment type="caution">
    <text evidence="16">The sequence shown here is derived from an EMBL/GenBank/DDBJ whole genome shotgun (WGS) entry which is preliminary data.</text>
</comment>
<evidence type="ECO:0000259" key="12">
    <source>
        <dbReference type="Pfam" id="PF00361"/>
    </source>
</evidence>
<feature type="domain" description="NADH-Ubiquinone oxidoreductase (complex I) chain 5 N-terminal" evidence="13">
    <location>
        <begin position="67"/>
        <end position="115"/>
    </location>
</feature>
<dbReference type="Pfam" id="PF00662">
    <property type="entry name" value="Proton_antipo_N"/>
    <property type="match status" value="1"/>
</dbReference>
<dbReference type="Pfam" id="PF20501">
    <property type="entry name" value="MbhE"/>
    <property type="match status" value="1"/>
</dbReference>
<feature type="transmembrane region" description="Helical" evidence="11">
    <location>
        <begin position="337"/>
        <end position="366"/>
    </location>
</feature>
<evidence type="ECO:0000259" key="14">
    <source>
        <dbReference type="Pfam" id="PF13244"/>
    </source>
</evidence>
<feature type="transmembrane region" description="Helical" evidence="11">
    <location>
        <begin position="428"/>
        <end position="453"/>
    </location>
</feature>
<dbReference type="Proteomes" id="UP000242547">
    <property type="component" value="Unassembled WGS sequence"/>
</dbReference>
<dbReference type="InterPro" id="IPR001750">
    <property type="entry name" value="ND/Mrp_TM"/>
</dbReference>
<accession>A0A2K4DQP1</accession>
<keyword evidence="5" id="KW-1003">Cell membrane</keyword>
<feature type="transmembrane region" description="Helical" evidence="11">
    <location>
        <begin position="717"/>
        <end position="735"/>
    </location>
</feature>
<feature type="transmembrane region" description="Helical" evidence="11">
    <location>
        <begin position="773"/>
        <end position="792"/>
    </location>
</feature>
<feature type="transmembrane region" description="Helical" evidence="11">
    <location>
        <begin position="474"/>
        <end position="498"/>
    </location>
</feature>
<dbReference type="InterPro" id="IPR025383">
    <property type="entry name" value="MrpA_C/MbhD"/>
</dbReference>
<proteinExistence type="inferred from homology"/>
<feature type="transmembrane region" description="Helical" evidence="11">
    <location>
        <begin position="530"/>
        <end position="549"/>
    </location>
</feature>
<feature type="transmembrane region" description="Helical" evidence="11">
    <location>
        <begin position="302"/>
        <end position="325"/>
    </location>
</feature>
<comment type="subcellular location">
    <subcellularLocation>
        <location evidence="1">Cell membrane</location>
        <topology evidence="1">Multi-pass membrane protein</topology>
    </subcellularLocation>
    <subcellularLocation>
        <location evidence="10">Membrane</location>
        <topology evidence="10">Multi-pass membrane protein</topology>
    </subcellularLocation>
</comment>
<sequence>MSLVYLLSGLIIIMGIILVTLFKPFHRLRRYVGYIALIAPIISSIYFLIQIPNVMQQKFVAFKVPWMPAIDVNLDLRLDGLGLMFGLIISMIGIAVFFYATQYLSPNGDNLPRFFFYLLLFMFSMLGIVVSNNTILMYVFWELTSVSSFLLISYWYSNANSQLGAIQSFIITVLGGLALLTGFIMLYIMTGTNTISELLAQSHHISEHTLFIPMMVMLLIGAFTKSAQFPFHIWLPKAMAAPTPVSAYLHSATMVKAGIFLLFKFTPILGLSNSYIYIVTFVGLITMLFGAITALRQYDLKAILAYSTISQLGMIMSMVGLGGGIAQHPTGLMAETYTLILFAGLFHVMNHAIFKCALFMGVGIIDHEAGTRDIYRLSGMRKYFPKMNLVMTLAALSMAGVPFLNGFLSKEMFFDSLVSATHLQQFGLTLTVIIVLLGVIASIFTFVYAVYMLKETYWGEFDDKKVPKKHIHEPWAFSLPAMVLMVLIPIIFFIPNFFTEHIVLPALRDVTNLSTKVDALAPHVSQWHGINLPLIFSVIVIVIGAILALKINWKAHIYRFIKYASITNSYRKTYRVFEHYSGKSIQGLMNNRLNHYNIITLLIFSLFVAYGLMKVGFPKLHQIDISEFGPLEVILAITISIVGVALVFIRQRLTMVILNGIIGYSVALFFLLMRAPDLALTQLVVETITTILFIVSFSRLPNIARTNAILKKEAVKIIVSFIMAGAVVTLIFIAQQGDGFETISKYYTNAYELTGGKNIVNAILGDFRALDTMFEGVVLIIAGLGIYTLLHYKDRRGQDERK</sequence>
<keyword evidence="4" id="KW-0050">Antiport</keyword>
<dbReference type="PANTHER" id="PTHR43373">
    <property type="entry name" value="NA(+)/H(+) ANTIPORTER SUBUNIT"/>
    <property type="match status" value="1"/>
</dbReference>
<feature type="transmembrane region" description="Helical" evidence="11">
    <location>
        <begin position="679"/>
        <end position="697"/>
    </location>
</feature>
<dbReference type="GO" id="GO:0006811">
    <property type="term" value="P:monoatomic ion transport"/>
    <property type="evidence" value="ECO:0007669"/>
    <property type="project" value="UniProtKB-KW"/>
</dbReference>
<feature type="domain" description="MrpA C-terminal/MbhD" evidence="14">
    <location>
        <begin position="639"/>
        <end position="701"/>
    </location>
</feature>
<dbReference type="InterPro" id="IPR050616">
    <property type="entry name" value="CPA3_Na-H_Antiporter_A"/>
</dbReference>
<dbReference type="AlphaFoldDB" id="A0A2K4DQP1"/>
<reference evidence="18 19" key="1">
    <citation type="journal article" date="2016" name="Front. Microbiol.">
        <title>Comprehensive Phylogenetic Analysis of Bovine Non-aureus Staphylococci Species Based on Whole-Genome Sequencing.</title>
        <authorList>
            <person name="Naushad S."/>
            <person name="Barkema H.W."/>
            <person name="Luby C."/>
            <person name="Condas L.A."/>
            <person name="Nobrega D.B."/>
            <person name="Carson D.A."/>
            <person name="De Buck J."/>
        </authorList>
    </citation>
    <scope>NUCLEOTIDE SEQUENCE [LARGE SCALE GENOMIC DNA]</scope>
    <source>
        <strain evidence="17 19">SNUC 4143</strain>
        <strain evidence="16 18">SNUC 761</strain>
    </source>
</reference>
<evidence type="ECO:0000256" key="4">
    <source>
        <dbReference type="ARBA" id="ARBA00022449"/>
    </source>
</evidence>
<keyword evidence="6 10" id="KW-0812">Transmembrane</keyword>
<dbReference type="PRINTS" id="PR01434">
    <property type="entry name" value="NADHDHGNASE5"/>
</dbReference>